<keyword evidence="2 5" id="KW-0694">RNA-binding</keyword>
<keyword evidence="1 5" id="KW-0699">rRNA-binding</keyword>
<evidence type="ECO:0000256" key="5">
    <source>
        <dbReference type="HAMAP-Rule" id="MF_01334"/>
    </source>
</evidence>
<dbReference type="InterPro" id="IPR020056">
    <property type="entry name" value="Rbsml_bL25/Gln-tRNA_synth_N"/>
</dbReference>
<dbReference type="AlphaFoldDB" id="E1YM33"/>
<sequence>MKAKLRESAGNGPARVLRRMGEIPAVIYGPGKDTNLLSITIKDLEDILKKAKVGQAILNIEIQNGALHTRTAMIKELQIHPVSRELLHVDFYEISMDRKIKVKIPVVTKGIAKGIDFGGMLQIIKREIEILCLPVGIPESIEIDITDLNIGDSIHVNDLVLPQGVEIPDDVNYTIVTVLTTKSEEKAVGEEGEDATVEAPAKQETKSAAKE</sequence>
<evidence type="ECO:0000259" key="8">
    <source>
        <dbReference type="Pfam" id="PF14693"/>
    </source>
</evidence>
<evidence type="ECO:0000256" key="1">
    <source>
        <dbReference type="ARBA" id="ARBA00022730"/>
    </source>
</evidence>
<dbReference type="NCBIfam" id="TIGR00731">
    <property type="entry name" value="bL25_bact_ctc"/>
    <property type="match status" value="1"/>
</dbReference>
<evidence type="ECO:0000256" key="4">
    <source>
        <dbReference type="ARBA" id="ARBA00023274"/>
    </source>
</evidence>
<dbReference type="SUPFAM" id="SSF50715">
    <property type="entry name" value="Ribosomal protein L25-like"/>
    <property type="match status" value="1"/>
</dbReference>
<dbReference type="InterPro" id="IPR020930">
    <property type="entry name" value="Ribosomal_uL5_bac-type"/>
</dbReference>
<dbReference type="Gene3D" id="2.40.240.10">
    <property type="entry name" value="Ribosomal Protein L25, Chain P"/>
    <property type="match status" value="1"/>
</dbReference>
<dbReference type="InterPro" id="IPR001021">
    <property type="entry name" value="Ribosomal_bL25_long"/>
</dbReference>
<dbReference type="GO" id="GO:0006412">
    <property type="term" value="P:translation"/>
    <property type="evidence" value="ECO:0007669"/>
    <property type="project" value="UniProtKB-UniRule"/>
</dbReference>
<dbReference type="PANTHER" id="PTHR33284:SF1">
    <property type="entry name" value="RIBOSOMAL PROTEIN L25_GLN-TRNA SYNTHETASE, ANTI-CODON-BINDING DOMAIN-CONTAINING PROTEIN"/>
    <property type="match status" value="1"/>
</dbReference>
<evidence type="ECO:0000256" key="3">
    <source>
        <dbReference type="ARBA" id="ARBA00022980"/>
    </source>
</evidence>
<organism evidence="9">
    <name type="scientific">uncultured Desulfobacterium sp</name>
    <dbReference type="NCBI Taxonomy" id="201089"/>
    <lineage>
        <taxon>Bacteria</taxon>
        <taxon>Pseudomonadati</taxon>
        <taxon>Thermodesulfobacteriota</taxon>
        <taxon>Desulfobacteria</taxon>
        <taxon>Desulfobacterales</taxon>
        <taxon>Desulfobacteriaceae</taxon>
        <taxon>Desulfobacterium</taxon>
        <taxon>environmental samples</taxon>
    </lineage>
</organism>
<dbReference type="GO" id="GO:0008097">
    <property type="term" value="F:5S rRNA binding"/>
    <property type="evidence" value="ECO:0007669"/>
    <property type="project" value="InterPro"/>
</dbReference>
<dbReference type="HAMAP" id="MF_01334">
    <property type="entry name" value="Ribosomal_bL25_CTC"/>
    <property type="match status" value="1"/>
</dbReference>
<dbReference type="GO" id="GO:0003735">
    <property type="term" value="F:structural constituent of ribosome"/>
    <property type="evidence" value="ECO:0007669"/>
    <property type="project" value="InterPro"/>
</dbReference>
<dbReference type="InterPro" id="IPR011035">
    <property type="entry name" value="Ribosomal_bL25/Gln-tRNA_synth"/>
</dbReference>
<dbReference type="InterPro" id="IPR029751">
    <property type="entry name" value="Ribosomal_L25_dom"/>
</dbReference>
<dbReference type="Pfam" id="PF14693">
    <property type="entry name" value="Ribosomal_TL5_C"/>
    <property type="match status" value="1"/>
</dbReference>
<dbReference type="GO" id="GO:0022625">
    <property type="term" value="C:cytosolic large ribosomal subunit"/>
    <property type="evidence" value="ECO:0007669"/>
    <property type="project" value="TreeGrafter"/>
</dbReference>
<dbReference type="CDD" id="cd00495">
    <property type="entry name" value="Ribosomal_L25_TL5_CTC"/>
    <property type="match status" value="1"/>
</dbReference>
<name>E1YM33_9BACT</name>
<feature type="domain" description="Large ribosomal subunit protein bL25 beta" evidence="8">
    <location>
        <begin position="99"/>
        <end position="181"/>
    </location>
</feature>
<dbReference type="InterPro" id="IPR037121">
    <property type="entry name" value="Ribosomal_bL25_C"/>
</dbReference>
<dbReference type="EMBL" id="FR695877">
    <property type="protein sequence ID" value="CBX31166.1"/>
    <property type="molecule type" value="Genomic_DNA"/>
</dbReference>
<keyword evidence="4 5" id="KW-0687">Ribonucleoprotein</keyword>
<gene>
    <name evidence="5" type="primary">rplY</name>
    <name evidence="5" type="synonym">ctc</name>
    <name evidence="9" type="ORF">N47_E46780</name>
</gene>
<evidence type="ECO:0000256" key="6">
    <source>
        <dbReference type="SAM" id="MobiDB-lite"/>
    </source>
</evidence>
<evidence type="ECO:0000256" key="2">
    <source>
        <dbReference type="ARBA" id="ARBA00022884"/>
    </source>
</evidence>
<proteinExistence type="inferred from homology"/>
<dbReference type="PANTHER" id="PTHR33284">
    <property type="entry name" value="RIBOSOMAL PROTEIN L25/GLN-TRNA SYNTHETASE, ANTI-CODON-BINDING DOMAIN-CONTAINING PROTEIN"/>
    <property type="match status" value="1"/>
</dbReference>
<reference evidence="9" key="1">
    <citation type="journal article" date="2011" name="Environ. Microbiol.">
        <title>Genomic insights into the metabolic potential of the polycyclic aromatic hydrocarbon degrading sulfate-reducing Deltaproteobacterium N47.</title>
        <authorList>
            <person name="Bergmann F."/>
            <person name="Selesi D."/>
            <person name="Weinmaier T."/>
            <person name="Tischler P."/>
            <person name="Rattei T."/>
            <person name="Meckenstock R.U."/>
        </authorList>
    </citation>
    <scope>NUCLEOTIDE SEQUENCE</scope>
</reference>
<protein>
    <recommendedName>
        <fullName evidence="5">Large ribosomal subunit protein bL25</fullName>
    </recommendedName>
    <alternativeName>
        <fullName evidence="5">General stress protein CTC</fullName>
    </alternativeName>
</protein>
<feature type="compositionally biased region" description="Basic and acidic residues" evidence="6">
    <location>
        <begin position="201"/>
        <end position="211"/>
    </location>
</feature>
<comment type="subunit">
    <text evidence="5">Part of the 50S ribosomal subunit; part of the 5S rRNA/L5/L18/L25 subcomplex. Contacts the 5S rRNA. Binds to the 5S rRNA independently of L5 and L18.</text>
</comment>
<comment type="function">
    <text evidence="5">This is one of the proteins that binds to the 5S RNA in the ribosome where it forms part of the central protuberance.</text>
</comment>
<feature type="region of interest" description="Disordered" evidence="6">
    <location>
        <begin position="185"/>
        <end position="211"/>
    </location>
</feature>
<dbReference type="Pfam" id="PF01386">
    <property type="entry name" value="Ribosomal_L25p"/>
    <property type="match status" value="1"/>
</dbReference>
<feature type="domain" description="Large ribosomal subunit protein bL25 L25" evidence="7">
    <location>
        <begin position="2"/>
        <end position="91"/>
    </location>
</feature>
<dbReference type="Gene3D" id="2.170.120.20">
    <property type="entry name" value="Ribosomal protein L25, beta domain"/>
    <property type="match status" value="1"/>
</dbReference>
<accession>E1YM33</accession>
<evidence type="ECO:0000259" key="7">
    <source>
        <dbReference type="Pfam" id="PF01386"/>
    </source>
</evidence>
<keyword evidence="3 5" id="KW-0689">Ribosomal protein</keyword>
<comment type="similarity">
    <text evidence="5">Belongs to the bacterial ribosomal protein bL25 family. CTC subfamily.</text>
</comment>
<dbReference type="InterPro" id="IPR020057">
    <property type="entry name" value="Ribosomal_bL25_b-dom"/>
</dbReference>
<evidence type="ECO:0000313" key="9">
    <source>
        <dbReference type="EMBL" id="CBX31166.1"/>
    </source>
</evidence>